<dbReference type="GO" id="GO:0006401">
    <property type="term" value="P:RNA catabolic process"/>
    <property type="evidence" value="ECO:0007669"/>
    <property type="project" value="TreeGrafter"/>
</dbReference>
<dbReference type="Proteomes" id="UP000199074">
    <property type="component" value="Unassembled WGS sequence"/>
</dbReference>
<dbReference type="PANTHER" id="PTHR11240">
    <property type="entry name" value="RIBONUCLEASE T2"/>
    <property type="match status" value="1"/>
</dbReference>
<dbReference type="SUPFAM" id="SSF55895">
    <property type="entry name" value="Ribonuclease Rh-like"/>
    <property type="match status" value="1"/>
</dbReference>
<dbReference type="InterPro" id="IPR039378">
    <property type="entry name" value="RNase_T2_prok"/>
</dbReference>
<dbReference type="PROSITE" id="PS00530">
    <property type="entry name" value="RNASE_T2_1"/>
    <property type="match status" value="1"/>
</dbReference>
<protein>
    <submittedName>
        <fullName evidence="4">Ribonuclease T2</fullName>
    </submittedName>
</protein>
<keyword evidence="3" id="KW-0732">Signal</keyword>
<evidence type="ECO:0000256" key="1">
    <source>
        <dbReference type="ARBA" id="ARBA00007469"/>
    </source>
</evidence>
<dbReference type="RefSeq" id="WP_092421390.1">
    <property type="nucleotide sequence ID" value="NZ_FPCK01000001.1"/>
</dbReference>
<feature type="chain" id="PRO_5011734413" evidence="3">
    <location>
        <begin position="26"/>
        <end position="331"/>
    </location>
</feature>
<dbReference type="PANTHER" id="PTHR11240:SF22">
    <property type="entry name" value="RIBONUCLEASE T2"/>
    <property type="match status" value="1"/>
</dbReference>
<evidence type="ECO:0000256" key="3">
    <source>
        <dbReference type="SAM" id="SignalP"/>
    </source>
</evidence>
<dbReference type="PROSITE" id="PS00531">
    <property type="entry name" value="RNASE_T2_2"/>
    <property type="match status" value="1"/>
</dbReference>
<evidence type="ECO:0000313" key="5">
    <source>
        <dbReference type="Proteomes" id="UP000199074"/>
    </source>
</evidence>
<dbReference type="Pfam" id="PF00445">
    <property type="entry name" value="Ribonuclease_T2"/>
    <property type="match status" value="1"/>
</dbReference>
<dbReference type="InterPro" id="IPR018188">
    <property type="entry name" value="RNase_T2_His_AS_1"/>
</dbReference>
<dbReference type="EMBL" id="FPCK01000001">
    <property type="protein sequence ID" value="SFV30002.1"/>
    <property type="molecule type" value="Genomic_DNA"/>
</dbReference>
<keyword evidence="5" id="KW-1185">Reference proteome</keyword>
<proteinExistence type="inferred from homology"/>
<dbReference type="InterPro" id="IPR036430">
    <property type="entry name" value="RNase_T2-like_sf"/>
</dbReference>
<dbReference type="AlphaFoldDB" id="A0A1I7N5R6"/>
<evidence type="ECO:0000256" key="2">
    <source>
        <dbReference type="RuleBase" id="RU004328"/>
    </source>
</evidence>
<sequence length="331" mass="35921">MAERNWLRRVIPLFALFLPVIPAQAEVPLDGTFTAARACPALQSINRQTNPGGITITPGATYALVAANKANPTHYRIVIPNAEPDRRWVEVACGTLPADARGTTAEVPTPRPTSSARYVLAVNWQPAFCELSPRKPECRNQGANSFEATNFTLHGLWPQPRSNEYCDVVLADRMASEDGRWRDIAPLDLPLALRRELDRVMPGSQSGLDRHEWIKHGTCYGTDARTYYRDLLDLMTALNTSPVADLFAGNIGRRITLRQIRSAFDDAFGSGAGARVRVTCAEDGNRTIITELTISLAGEVDGSASLPRLIAAAPPTDGGCDAGEIDAVGTR</sequence>
<dbReference type="Gene3D" id="3.90.730.10">
    <property type="entry name" value="Ribonuclease T2-like"/>
    <property type="match status" value="1"/>
</dbReference>
<organism evidence="4 5">
    <name type="scientific">Devosia crocina</name>
    <dbReference type="NCBI Taxonomy" id="429728"/>
    <lineage>
        <taxon>Bacteria</taxon>
        <taxon>Pseudomonadati</taxon>
        <taxon>Pseudomonadota</taxon>
        <taxon>Alphaproteobacteria</taxon>
        <taxon>Hyphomicrobiales</taxon>
        <taxon>Devosiaceae</taxon>
        <taxon>Devosia</taxon>
    </lineage>
</organism>
<name>A0A1I7N5R6_9HYPH</name>
<accession>A0A1I7N5R6</accession>
<dbReference type="OrthoDB" id="4720638at2"/>
<gene>
    <name evidence="4" type="ORF">SAMN05216456_0891</name>
</gene>
<comment type="similarity">
    <text evidence="1 2">Belongs to the RNase T2 family.</text>
</comment>
<reference evidence="4 5" key="1">
    <citation type="submission" date="2016-10" db="EMBL/GenBank/DDBJ databases">
        <authorList>
            <person name="de Groot N.N."/>
        </authorList>
    </citation>
    <scope>NUCLEOTIDE SEQUENCE [LARGE SCALE GENOMIC DNA]</scope>
    <source>
        <strain evidence="4 5">IPL20</strain>
    </source>
</reference>
<evidence type="ECO:0000313" key="4">
    <source>
        <dbReference type="EMBL" id="SFV30002.1"/>
    </source>
</evidence>
<dbReference type="InterPro" id="IPR033130">
    <property type="entry name" value="RNase_T2_His_AS_2"/>
</dbReference>
<dbReference type="GO" id="GO:0003723">
    <property type="term" value="F:RNA binding"/>
    <property type="evidence" value="ECO:0007669"/>
    <property type="project" value="InterPro"/>
</dbReference>
<dbReference type="InterPro" id="IPR001568">
    <property type="entry name" value="RNase_T2-like"/>
</dbReference>
<dbReference type="GO" id="GO:0033897">
    <property type="term" value="F:ribonuclease T2 activity"/>
    <property type="evidence" value="ECO:0007669"/>
    <property type="project" value="InterPro"/>
</dbReference>
<dbReference type="CDD" id="cd01062">
    <property type="entry name" value="RNase_T2_prok"/>
    <property type="match status" value="1"/>
</dbReference>
<feature type="signal peptide" evidence="3">
    <location>
        <begin position="1"/>
        <end position="25"/>
    </location>
</feature>